<sequence length="269" mass="28157">MTLVATDLDRTLVYSRGAIEAYGGGDVPVVAVERYRDADASFMTARAATSFAGLAERAVVVPTTTRTPEQLARITLPGPPPRYAVAANGGVLLVDGEPDDAWRRDVGRRLAGAAALPEVRAHVAAACDPGWTLSVREASELFCYAVVDRAALPAGFVAAETAWADARGWQVSLQGRKLYWVPRPLTKSAAVAEIARRAGAGHILAAGDSLLDADLLLAADAGIAARHGELVAAGWHAPHVVVTEAQGVLAGEEIVAWFVARVGDAVPIR</sequence>
<dbReference type="SUPFAM" id="SSF56784">
    <property type="entry name" value="HAD-like"/>
    <property type="match status" value="1"/>
</dbReference>
<keyword evidence="2" id="KW-1185">Reference proteome</keyword>
<reference evidence="1 2" key="1">
    <citation type="submission" date="2016-11" db="EMBL/GenBank/DDBJ databases">
        <authorList>
            <person name="Jaros S."/>
            <person name="Januszkiewicz K."/>
            <person name="Wedrychowicz H."/>
        </authorList>
    </citation>
    <scope>NUCLEOTIDE SEQUENCE [LARGE SCALE GENOMIC DNA]</scope>
    <source>
        <strain evidence="1 2">DSM 45627</strain>
    </source>
</reference>
<name>A0A1M5CDV5_9ACTN</name>
<dbReference type="OrthoDB" id="1666512at2"/>
<proteinExistence type="predicted"/>
<organism evidence="1 2">
    <name type="scientific">Jatrophihabitans endophyticus</name>
    <dbReference type="NCBI Taxonomy" id="1206085"/>
    <lineage>
        <taxon>Bacteria</taxon>
        <taxon>Bacillati</taxon>
        <taxon>Actinomycetota</taxon>
        <taxon>Actinomycetes</taxon>
        <taxon>Jatrophihabitantales</taxon>
        <taxon>Jatrophihabitantaceae</taxon>
        <taxon>Jatrophihabitans</taxon>
    </lineage>
</organism>
<gene>
    <name evidence="1" type="ORF">SAMN05443575_0207</name>
</gene>
<evidence type="ECO:0000313" key="1">
    <source>
        <dbReference type="EMBL" id="SHF52870.1"/>
    </source>
</evidence>
<evidence type="ECO:0008006" key="3">
    <source>
        <dbReference type="Google" id="ProtNLM"/>
    </source>
</evidence>
<dbReference type="InterPro" id="IPR023214">
    <property type="entry name" value="HAD_sf"/>
</dbReference>
<dbReference type="STRING" id="1206085.SAMN05443575_0207"/>
<evidence type="ECO:0000313" key="2">
    <source>
        <dbReference type="Proteomes" id="UP000186132"/>
    </source>
</evidence>
<dbReference type="Gene3D" id="3.40.50.1000">
    <property type="entry name" value="HAD superfamily/HAD-like"/>
    <property type="match status" value="1"/>
</dbReference>
<dbReference type="PIRSF" id="PIRSF030802">
    <property type="entry name" value="UCP030802"/>
    <property type="match status" value="1"/>
</dbReference>
<dbReference type="AlphaFoldDB" id="A0A1M5CDV5"/>
<accession>A0A1M5CDV5</accession>
<dbReference type="InterPro" id="IPR036412">
    <property type="entry name" value="HAD-like_sf"/>
</dbReference>
<dbReference type="RefSeq" id="WP_073384881.1">
    <property type="nucleotide sequence ID" value="NZ_FQVU01000001.1"/>
</dbReference>
<protein>
    <recommendedName>
        <fullName evidence="3">Hydroxymethylpyrimidine pyrophosphatase</fullName>
    </recommendedName>
</protein>
<dbReference type="Proteomes" id="UP000186132">
    <property type="component" value="Unassembled WGS sequence"/>
</dbReference>
<dbReference type="EMBL" id="FQVU01000001">
    <property type="protein sequence ID" value="SHF52870.1"/>
    <property type="molecule type" value="Genomic_DNA"/>
</dbReference>
<dbReference type="InterPro" id="IPR024197">
    <property type="entry name" value="TPP-like"/>
</dbReference>